<accession>A0AAD3NLN4</accession>
<evidence type="ECO:0000313" key="2">
    <source>
        <dbReference type="Proteomes" id="UP001279410"/>
    </source>
</evidence>
<dbReference type="AlphaFoldDB" id="A0AAD3NLN4"/>
<protein>
    <submittedName>
        <fullName evidence="1">Basic helix-loop-helix domain-containing protein USF3</fullName>
    </submittedName>
</protein>
<sequence length="385" mass="41768">MGLHLQPVRRCAGAARPAVTWTHLGKANIAHNPQARLPADHPGSLAFGGSQCPPFKAMGAGGGGAHQLSGFEAQVSKWGDMALNQYLRLQRALRGSNREVQDECWASRRQEPWWLQPEHILKHKGYRLGQHCPGSRKVVTRVFMQASFPHLPEQATTSDQCSAVPSQHGVQLWYTRSSAGNIQAKASSPSVPQTPETICGWERTAPGAIFLRPPRISQHSRHIAGTLSTKLRPGGVLLRQDPSLEEAAEALALSFALWQMVLSQPMASAALPPACGPQNTLPSFYPSYSQQPTPASQASPQYFPSKCLPLEVPTKAAPPAQQHARLPSFPPPRLLTPLFPEMHVCAHRREPYVSSAVSLQHLDHDSGKHVLANISRLGHGGSSAV</sequence>
<name>A0AAD3NLN4_LATJO</name>
<dbReference type="EMBL" id="BRZM01002776">
    <property type="protein sequence ID" value="GLD75206.1"/>
    <property type="molecule type" value="Genomic_DNA"/>
</dbReference>
<evidence type="ECO:0000313" key="1">
    <source>
        <dbReference type="EMBL" id="GLD75206.1"/>
    </source>
</evidence>
<gene>
    <name evidence="1" type="ORF">AKAME5_002653900</name>
</gene>
<dbReference type="Proteomes" id="UP001279410">
    <property type="component" value="Unassembled WGS sequence"/>
</dbReference>
<proteinExistence type="predicted"/>
<comment type="caution">
    <text evidence="1">The sequence shown here is derived from an EMBL/GenBank/DDBJ whole genome shotgun (WGS) entry which is preliminary data.</text>
</comment>
<reference evidence="1" key="1">
    <citation type="submission" date="2022-08" db="EMBL/GenBank/DDBJ databases">
        <title>Genome sequencing of akame (Lates japonicus).</title>
        <authorList>
            <person name="Hashiguchi Y."/>
            <person name="Takahashi H."/>
        </authorList>
    </citation>
    <scope>NUCLEOTIDE SEQUENCE</scope>
    <source>
        <strain evidence="1">Kochi</strain>
    </source>
</reference>
<keyword evidence="2" id="KW-1185">Reference proteome</keyword>
<organism evidence="1 2">
    <name type="scientific">Lates japonicus</name>
    <name type="common">Japanese lates</name>
    <dbReference type="NCBI Taxonomy" id="270547"/>
    <lineage>
        <taxon>Eukaryota</taxon>
        <taxon>Metazoa</taxon>
        <taxon>Chordata</taxon>
        <taxon>Craniata</taxon>
        <taxon>Vertebrata</taxon>
        <taxon>Euteleostomi</taxon>
        <taxon>Actinopterygii</taxon>
        <taxon>Neopterygii</taxon>
        <taxon>Teleostei</taxon>
        <taxon>Neoteleostei</taxon>
        <taxon>Acanthomorphata</taxon>
        <taxon>Carangaria</taxon>
        <taxon>Carangaria incertae sedis</taxon>
        <taxon>Centropomidae</taxon>
        <taxon>Lates</taxon>
    </lineage>
</organism>